<sequence>MVTDLKAKYADILIRPRITEKASLVLENNVYTFEVASSATKLQVAGAIKIFYKINPIKIRIVRNPAKKVFLRGKKGVKAGVKKAYVYLKKGDKIE</sequence>
<dbReference type="GO" id="GO:1990904">
    <property type="term" value="C:ribonucleoprotein complex"/>
    <property type="evidence" value="ECO:0007669"/>
    <property type="project" value="UniProtKB-KW"/>
</dbReference>
<dbReference type="HAMAP" id="MF_01369_B">
    <property type="entry name" value="Ribosomal_uL23_B"/>
    <property type="match status" value="1"/>
</dbReference>
<evidence type="ECO:0000313" key="6">
    <source>
        <dbReference type="Proteomes" id="UP000177697"/>
    </source>
</evidence>
<dbReference type="GO" id="GO:0003735">
    <property type="term" value="F:structural constituent of ribosome"/>
    <property type="evidence" value="ECO:0007669"/>
    <property type="project" value="InterPro"/>
</dbReference>
<dbReference type="EMBL" id="MHWW01000002">
    <property type="protein sequence ID" value="OHB16419.1"/>
    <property type="molecule type" value="Genomic_DNA"/>
</dbReference>
<dbReference type="Pfam" id="PF00276">
    <property type="entry name" value="Ribosomal_L23"/>
    <property type="match status" value="1"/>
</dbReference>
<organism evidence="5 6">
    <name type="scientific">Candidatus Zambryskibacteria bacterium RIFOXYC1_FULL_39_10</name>
    <dbReference type="NCBI Taxonomy" id="1802779"/>
    <lineage>
        <taxon>Bacteria</taxon>
        <taxon>Candidatus Zambryskiibacteriota</taxon>
    </lineage>
</organism>
<evidence type="ECO:0000256" key="1">
    <source>
        <dbReference type="ARBA" id="ARBA00006700"/>
    </source>
</evidence>
<protein>
    <recommendedName>
        <fullName evidence="4">Large ribosomal subunit protein uL23</fullName>
    </recommendedName>
</protein>
<keyword evidence="2 4" id="KW-0689">Ribosomal protein</keyword>
<evidence type="ECO:0000256" key="2">
    <source>
        <dbReference type="ARBA" id="ARBA00022980"/>
    </source>
</evidence>
<comment type="caution">
    <text evidence="5">The sequence shown here is derived from an EMBL/GenBank/DDBJ whole genome shotgun (WGS) entry which is preliminary data.</text>
</comment>
<dbReference type="GO" id="GO:0006412">
    <property type="term" value="P:translation"/>
    <property type="evidence" value="ECO:0007669"/>
    <property type="project" value="UniProtKB-UniRule"/>
</dbReference>
<keyword evidence="3 4" id="KW-0687">Ribonucleoprotein</keyword>
<evidence type="ECO:0000256" key="3">
    <source>
        <dbReference type="ARBA" id="ARBA00023274"/>
    </source>
</evidence>
<dbReference type="SUPFAM" id="SSF54189">
    <property type="entry name" value="Ribosomal proteins S24e, L23 and L15e"/>
    <property type="match status" value="1"/>
</dbReference>
<dbReference type="InterPro" id="IPR013025">
    <property type="entry name" value="Ribosomal_uL23-like"/>
</dbReference>
<dbReference type="GO" id="GO:0019843">
    <property type="term" value="F:rRNA binding"/>
    <property type="evidence" value="ECO:0007669"/>
    <property type="project" value="UniProtKB-UniRule"/>
</dbReference>
<dbReference type="Proteomes" id="UP000177697">
    <property type="component" value="Unassembled WGS sequence"/>
</dbReference>
<evidence type="ECO:0000313" key="5">
    <source>
        <dbReference type="EMBL" id="OHB16419.1"/>
    </source>
</evidence>
<comment type="similarity">
    <text evidence="1 4">Belongs to the universal ribosomal protein uL23 family.</text>
</comment>
<gene>
    <name evidence="4" type="primary">rplW</name>
    <name evidence="5" type="ORF">A2431_01845</name>
</gene>
<dbReference type="AlphaFoldDB" id="A0A1G2V457"/>
<keyword evidence="4" id="KW-0699">rRNA-binding</keyword>
<reference evidence="5 6" key="1">
    <citation type="journal article" date="2016" name="Nat. Commun.">
        <title>Thousands of microbial genomes shed light on interconnected biogeochemical processes in an aquifer system.</title>
        <authorList>
            <person name="Anantharaman K."/>
            <person name="Brown C.T."/>
            <person name="Hug L.A."/>
            <person name="Sharon I."/>
            <person name="Castelle C.J."/>
            <person name="Probst A.J."/>
            <person name="Thomas B.C."/>
            <person name="Singh A."/>
            <person name="Wilkins M.J."/>
            <person name="Karaoz U."/>
            <person name="Brodie E.L."/>
            <person name="Williams K.H."/>
            <person name="Hubbard S.S."/>
            <person name="Banfield J.F."/>
        </authorList>
    </citation>
    <scope>NUCLEOTIDE SEQUENCE [LARGE SCALE GENOMIC DNA]</scope>
</reference>
<comment type="subunit">
    <text evidence="4">Part of the 50S ribosomal subunit. Contacts protein L29, and trigger factor when it is bound to the ribosome.</text>
</comment>
<accession>A0A1G2V457</accession>
<evidence type="ECO:0000256" key="4">
    <source>
        <dbReference type="HAMAP-Rule" id="MF_01369"/>
    </source>
</evidence>
<comment type="function">
    <text evidence="4">One of the early assembly proteins it binds 23S rRNA. One of the proteins that surrounds the polypeptide exit tunnel on the outside of the ribosome. Forms the main docking site for trigger factor binding to the ribosome.</text>
</comment>
<dbReference type="GO" id="GO:0005840">
    <property type="term" value="C:ribosome"/>
    <property type="evidence" value="ECO:0007669"/>
    <property type="project" value="UniProtKB-KW"/>
</dbReference>
<keyword evidence="4" id="KW-0694">RNA-binding</keyword>
<dbReference type="InterPro" id="IPR012678">
    <property type="entry name" value="Ribosomal_uL23/eL15/eS24_sf"/>
</dbReference>
<dbReference type="InterPro" id="IPR012677">
    <property type="entry name" value="Nucleotide-bd_a/b_plait_sf"/>
</dbReference>
<proteinExistence type="inferred from homology"/>
<dbReference type="Gene3D" id="3.30.70.330">
    <property type="match status" value="1"/>
</dbReference>
<name>A0A1G2V457_9BACT</name>